<dbReference type="Pfam" id="PF17102">
    <property type="entry name" value="Stealth_CR3"/>
    <property type="match status" value="1"/>
</dbReference>
<dbReference type="InterPro" id="IPR047141">
    <property type="entry name" value="Stealth"/>
</dbReference>
<feature type="region of interest" description="Disordered" evidence="4">
    <location>
        <begin position="551"/>
        <end position="587"/>
    </location>
</feature>
<organism evidence="8 9">
    <name type="scientific">Sediminihabitans luteus</name>
    <dbReference type="NCBI Taxonomy" id="1138585"/>
    <lineage>
        <taxon>Bacteria</taxon>
        <taxon>Bacillati</taxon>
        <taxon>Actinomycetota</taxon>
        <taxon>Actinomycetes</taxon>
        <taxon>Micrococcales</taxon>
        <taxon>Cellulomonadaceae</taxon>
        <taxon>Sediminihabitans</taxon>
    </lineage>
</organism>
<evidence type="ECO:0000313" key="9">
    <source>
        <dbReference type="Proteomes" id="UP000231693"/>
    </source>
</evidence>
<dbReference type="Pfam" id="PF17101">
    <property type="entry name" value="Stealth_CR1"/>
    <property type="match status" value="1"/>
</dbReference>
<dbReference type="InterPro" id="IPR021520">
    <property type="entry name" value="Stealth_CR2"/>
</dbReference>
<protein>
    <submittedName>
        <fullName evidence="8">Stealth-like protein</fullName>
    </submittedName>
</protein>
<feature type="domain" description="Stealth protein CR2 conserved region 2" evidence="5">
    <location>
        <begin position="281"/>
        <end position="385"/>
    </location>
</feature>
<evidence type="ECO:0000256" key="2">
    <source>
        <dbReference type="ARBA" id="ARBA00022679"/>
    </source>
</evidence>
<evidence type="ECO:0000313" key="8">
    <source>
        <dbReference type="EMBL" id="PJJ70004.1"/>
    </source>
</evidence>
<keyword evidence="9" id="KW-1185">Reference proteome</keyword>
<dbReference type="GO" id="GO:0000271">
    <property type="term" value="P:polysaccharide biosynthetic process"/>
    <property type="evidence" value="ECO:0007669"/>
    <property type="project" value="UniProtKB-KW"/>
</dbReference>
<dbReference type="PANTHER" id="PTHR24045:SF0">
    <property type="entry name" value="N-ACETYLGLUCOSAMINE-1-PHOSPHOTRANSFERASE SUBUNITS ALPHA_BETA"/>
    <property type="match status" value="1"/>
</dbReference>
<evidence type="ECO:0000259" key="7">
    <source>
        <dbReference type="Pfam" id="PF17102"/>
    </source>
</evidence>
<keyword evidence="2" id="KW-0808">Transferase</keyword>
<dbReference type="RefSeq" id="WP_100423624.1">
    <property type="nucleotide sequence ID" value="NZ_BOOX01000007.1"/>
</dbReference>
<dbReference type="Proteomes" id="UP000231693">
    <property type="component" value="Unassembled WGS sequence"/>
</dbReference>
<keyword evidence="3" id="KW-0270">Exopolysaccharide synthesis</keyword>
<accession>A0A2M9CDJ4</accession>
<dbReference type="GO" id="GO:0016772">
    <property type="term" value="F:transferase activity, transferring phosphorus-containing groups"/>
    <property type="evidence" value="ECO:0007669"/>
    <property type="project" value="InterPro"/>
</dbReference>
<dbReference type="AlphaFoldDB" id="A0A2M9CDJ4"/>
<gene>
    <name evidence="8" type="ORF">CLV28_2481</name>
</gene>
<reference evidence="8 9" key="1">
    <citation type="submission" date="2017-11" db="EMBL/GenBank/DDBJ databases">
        <title>Genomic Encyclopedia of Archaeal and Bacterial Type Strains, Phase II (KMG-II): From Individual Species to Whole Genera.</title>
        <authorList>
            <person name="Goeker M."/>
        </authorList>
    </citation>
    <scope>NUCLEOTIDE SEQUENCE [LARGE SCALE GENOMIC DNA]</scope>
    <source>
        <strain evidence="8 9">DSM 25478</strain>
    </source>
</reference>
<sequence>MRASTATALPSRALRALRHPVRTSRRLARRWATRRRHARYERLAPVRALVADGHAELTTARGRRVVAVRRARTTPWELAAETADLVSALLDDAGIVHFATNHRGTRVTTWAVLETDWPRALAALADLGTAGDPVYAAPARSSLGSPLATDAAVLATLPVLRVFRYVRDLATGRLLGADMGCELHRWSADEHGRWTAPARTGVVQCVDDLSLGRRARWDGASEPVLAVNEVPDAFEVTFPVDAVYLWVDDADDAWRARRDVVRARLGLAPAGAVGQGDDAHRFRDRGELRHSMRSIETYAPWIRQIYLVTDDQVPTWLDTSDGRVRVVDHREIFEDPSLLPTYNSHSIGAQVHRIPGLSEHYLLMNDDVLLNRAVEPADFFTPAGQLKVTFSRSARPDVTAADRTPVEHARERSAALLVRDHGRRPSRLFAHVPVPQRIDVAEELLERYPEEVRATLASPFRAPSDVVICSWLHLYTALFTGRAVPSALRFGYFNVGDASARAKMEKYRTLAGLSTLCVNDVPTDDPALDAEVGAWLGDWLARRFPTPARFERDQAAGAVPVPGDGRPAARADDEEGPWASATASPRT</sequence>
<dbReference type="InterPro" id="IPR031358">
    <property type="entry name" value="Stealth_CR1"/>
</dbReference>
<evidence type="ECO:0000256" key="4">
    <source>
        <dbReference type="SAM" id="MobiDB-lite"/>
    </source>
</evidence>
<dbReference type="Pfam" id="PF11380">
    <property type="entry name" value="Stealth_CR2"/>
    <property type="match status" value="1"/>
</dbReference>
<evidence type="ECO:0000259" key="6">
    <source>
        <dbReference type="Pfam" id="PF17101"/>
    </source>
</evidence>
<evidence type="ECO:0000256" key="1">
    <source>
        <dbReference type="ARBA" id="ARBA00007583"/>
    </source>
</evidence>
<dbReference type="PANTHER" id="PTHR24045">
    <property type="match status" value="1"/>
</dbReference>
<comment type="caution">
    <text evidence="8">The sequence shown here is derived from an EMBL/GenBank/DDBJ whole genome shotgun (WGS) entry which is preliminary data.</text>
</comment>
<evidence type="ECO:0000259" key="5">
    <source>
        <dbReference type="Pfam" id="PF11380"/>
    </source>
</evidence>
<dbReference type="OrthoDB" id="9776077at2"/>
<dbReference type="EMBL" id="PGFE01000004">
    <property type="protein sequence ID" value="PJJ70004.1"/>
    <property type="molecule type" value="Genomic_DNA"/>
</dbReference>
<dbReference type="InterPro" id="IPR031357">
    <property type="entry name" value="Stealth_CR3"/>
</dbReference>
<name>A0A2M9CDJ4_9CELL</name>
<feature type="domain" description="Stealth protein CR3 conserved region 3" evidence="7">
    <location>
        <begin position="430"/>
        <end position="477"/>
    </location>
</feature>
<feature type="domain" description="Stealth protein CR1 conserved region 1" evidence="6">
    <location>
        <begin position="238"/>
        <end position="264"/>
    </location>
</feature>
<proteinExistence type="inferred from homology"/>
<evidence type="ECO:0000256" key="3">
    <source>
        <dbReference type="ARBA" id="ARBA00023169"/>
    </source>
</evidence>
<comment type="similarity">
    <text evidence="1">Belongs to the stealth family.</text>
</comment>